<reference evidence="2" key="2">
    <citation type="submission" date="2023-03" db="EMBL/GenBank/DDBJ databases">
        <authorList>
            <person name="Inwood S.N."/>
            <person name="Skelly J.G."/>
            <person name="Guhlin J."/>
            <person name="Harrop T.W.R."/>
            <person name="Goldson S.G."/>
            <person name="Dearden P.K."/>
        </authorList>
    </citation>
    <scope>NUCLEOTIDE SEQUENCE</scope>
    <source>
        <strain evidence="2">Irish</strain>
        <tissue evidence="2">Whole body</tissue>
    </source>
</reference>
<keyword evidence="1" id="KW-0472">Membrane</keyword>
<keyword evidence="3" id="KW-1185">Reference proteome</keyword>
<accession>A0AA39FHG5</accession>
<sequence length="140" mass="16550">METLPYMVFTIHIPMEWLAFNVNYEDLLNHLINVIEEYFTTQPTYNGLVVNIIGIEAALFINIMMRILWFRRIRVEDDPRPSTVHYYPPLAPPSLEDEWHWGVNNDNVDNVDNVHNEIFMENCISSTTQDIKYNSNDDDK</sequence>
<reference evidence="2" key="1">
    <citation type="journal article" date="2023" name="bioRxiv">
        <title>Scaffold-level genome assemblies of two parasitoid biocontrol wasps reveal the parthenogenesis mechanism and an associated novel virus.</title>
        <authorList>
            <person name="Inwood S."/>
            <person name="Skelly J."/>
            <person name="Guhlin J."/>
            <person name="Harrop T."/>
            <person name="Goldson S."/>
            <person name="Dearden P."/>
        </authorList>
    </citation>
    <scope>NUCLEOTIDE SEQUENCE</scope>
    <source>
        <strain evidence="2">Irish</strain>
        <tissue evidence="2">Whole body</tissue>
    </source>
</reference>
<feature type="transmembrane region" description="Helical" evidence="1">
    <location>
        <begin position="48"/>
        <end position="70"/>
    </location>
</feature>
<dbReference type="Proteomes" id="UP001168990">
    <property type="component" value="Unassembled WGS sequence"/>
</dbReference>
<evidence type="ECO:0000256" key="1">
    <source>
        <dbReference type="SAM" id="Phobius"/>
    </source>
</evidence>
<keyword evidence="1" id="KW-1133">Transmembrane helix</keyword>
<evidence type="ECO:0000313" key="2">
    <source>
        <dbReference type="EMBL" id="KAK0169608.1"/>
    </source>
</evidence>
<protein>
    <submittedName>
        <fullName evidence="2">Uncharacterized protein</fullName>
    </submittedName>
</protein>
<keyword evidence="1" id="KW-0812">Transmembrane</keyword>
<organism evidence="2 3">
    <name type="scientific">Microctonus aethiopoides</name>
    <dbReference type="NCBI Taxonomy" id="144406"/>
    <lineage>
        <taxon>Eukaryota</taxon>
        <taxon>Metazoa</taxon>
        <taxon>Ecdysozoa</taxon>
        <taxon>Arthropoda</taxon>
        <taxon>Hexapoda</taxon>
        <taxon>Insecta</taxon>
        <taxon>Pterygota</taxon>
        <taxon>Neoptera</taxon>
        <taxon>Endopterygota</taxon>
        <taxon>Hymenoptera</taxon>
        <taxon>Apocrita</taxon>
        <taxon>Ichneumonoidea</taxon>
        <taxon>Braconidae</taxon>
        <taxon>Euphorinae</taxon>
        <taxon>Microctonus</taxon>
    </lineage>
</organism>
<dbReference type="EMBL" id="JAQQBS010000069">
    <property type="protein sequence ID" value="KAK0169608.1"/>
    <property type="molecule type" value="Genomic_DNA"/>
</dbReference>
<dbReference type="AlphaFoldDB" id="A0AA39FHG5"/>
<comment type="caution">
    <text evidence="2">The sequence shown here is derived from an EMBL/GenBank/DDBJ whole genome shotgun (WGS) entry which is preliminary data.</text>
</comment>
<name>A0AA39FHG5_9HYME</name>
<proteinExistence type="predicted"/>
<gene>
    <name evidence="2" type="ORF">PV328_011826</name>
</gene>
<evidence type="ECO:0000313" key="3">
    <source>
        <dbReference type="Proteomes" id="UP001168990"/>
    </source>
</evidence>